<dbReference type="Gene3D" id="3.40.630.30">
    <property type="match status" value="1"/>
</dbReference>
<dbReference type="EMBL" id="LT670846">
    <property type="protein sequence ID" value="SHK33782.1"/>
    <property type="molecule type" value="Genomic_DNA"/>
</dbReference>
<keyword evidence="2" id="KW-1185">Reference proteome</keyword>
<proteinExistence type="predicted"/>
<name>A0A1M6RMV4_9AQUI</name>
<evidence type="ECO:0008006" key="3">
    <source>
        <dbReference type="Google" id="ProtNLM"/>
    </source>
</evidence>
<dbReference type="RefSeq" id="WP_079653857.1">
    <property type="nucleotide sequence ID" value="NZ_LT670846.1"/>
</dbReference>
<dbReference type="STRING" id="381751.SAMN05444391_0710"/>
<dbReference type="Proteomes" id="UP000189810">
    <property type="component" value="Chromosome I"/>
</dbReference>
<dbReference type="AlphaFoldDB" id="A0A1M6RMV4"/>
<sequence>MKVAKVESGELFERLKHLELKVWRSISYYSFSEFSGRRNAYIFIEGDREVGYIVYSYKKDRVYIEDLVVNSPSNFIEILRFIDRAFAPHHIVALVEKHFEWLFSDRIVNRVLKNTGYRLRKTRKFRIFNEECYYVMLSYEDPSNRR</sequence>
<reference evidence="1 2" key="1">
    <citation type="submission" date="2016-11" db="EMBL/GenBank/DDBJ databases">
        <authorList>
            <person name="Jaros S."/>
            <person name="Januszkiewicz K."/>
            <person name="Wedrychowicz H."/>
        </authorList>
    </citation>
    <scope>NUCLEOTIDE SEQUENCE [LARGE SCALE GENOMIC DNA]</scope>
    <source>
        <strain evidence="1 2">DSM 19557</strain>
    </source>
</reference>
<gene>
    <name evidence="1" type="ORF">SAMN05444391_0710</name>
</gene>
<accession>A0A1M6RMV4</accession>
<dbReference type="InterPro" id="IPR016181">
    <property type="entry name" value="Acyl_CoA_acyltransferase"/>
</dbReference>
<organism evidence="1 2">
    <name type="scientific">Thermocrinis minervae</name>
    <dbReference type="NCBI Taxonomy" id="381751"/>
    <lineage>
        <taxon>Bacteria</taxon>
        <taxon>Pseudomonadati</taxon>
        <taxon>Aquificota</taxon>
        <taxon>Aquificia</taxon>
        <taxon>Aquificales</taxon>
        <taxon>Aquificaceae</taxon>
        <taxon>Thermocrinis</taxon>
    </lineage>
</organism>
<protein>
    <recommendedName>
        <fullName evidence="3">N-acetyltransferase domain-containing protein</fullName>
    </recommendedName>
</protein>
<evidence type="ECO:0000313" key="1">
    <source>
        <dbReference type="EMBL" id="SHK33782.1"/>
    </source>
</evidence>
<evidence type="ECO:0000313" key="2">
    <source>
        <dbReference type="Proteomes" id="UP000189810"/>
    </source>
</evidence>
<dbReference type="OrthoDB" id="15370at2"/>
<dbReference type="SUPFAM" id="SSF55729">
    <property type="entry name" value="Acyl-CoA N-acyltransferases (Nat)"/>
    <property type="match status" value="1"/>
</dbReference>